<dbReference type="Gene3D" id="3.30.1330.130">
    <property type="match status" value="1"/>
</dbReference>
<dbReference type="Pfam" id="PF02663">
    <property type="entry name" value="FmdE"/>
    <property type="match status" value="1"/>
</dbReference>
<dbReference type="RefSeq" id="WP_269356580.1">
    <property type="nucleotide sequence ID" value="NZ_JAPWHE010000001.1"/>
</dbReference>
<dbReference type="Proteomes" id="UP001068379">
    <property type="component" value="Unassembled WGS sequence"/>
</dbReference>
<name>A0ABT4M0U5_9BURK</name>
<gene>
    <name evidence="2" type="ORF">O4H32_03085</name>
</gene>
<feature type="domain" description="Formylmethanofuran dehydrogenase subunit E" evidence="1">
    <location>
        <begin position="43"/>
        <end position="189"/>
    </location>
</feature>
<dbReference type="EMBL" id="JAPWHE010000001">
    <property type="protein sequence ID" value="MCZ4328941.1"/>
    <property type="molecule type" value="Genomic_DNA"/>
</dbReference>
<comment type="caution">
    <text evidence="2">The sequence shown here is derived from an EMBL/GenBank/DDBJ whole genome shotgun (WGS) entry which is preliminary data.</text>
</comment>
<sequence length="205" mass="21777">MAFPAFFAQAPRIALHDPLARLLGASDDGLIEYGYEDAVRLAGHSCPTVAGAWLMTVRALRALYPDTPPQRGDIDVTFADDATSGVTGVIANVVGLVTGATTDTGFKGLAGQHDRRDLMHFQGDIPGEIVFARRDTGERVAVSFSAQGVPGSPAAMPMLQKILTGSASDAEKQEFGHLWQDRVHRILEAIDQPGLVTVSPLTRAA</sequence>
<accession>A0ABT4M0U5</accession>
<dbReference type="SUPFAM" id="SSF143555">
    <property type="entry name" value="FwdE-like"/>
    <property type="match status" value="1"/>
</dbReference>
<dbReference type="InterPro" id="IPR003814">
    <property type="entry name" value="FmdEsu_dom"/>
</dbReference>
<evidence type="ECO:0000259" key="1">
    <source>
        <dbReference type="Pfam" id="PF02663"/>
    </source>
</evidence>
<organism evidence="2 3">
    <name type="scientific">Castellaniella denitrificans</name>
    <dbReference type="NCBI Taxonomy" id="56119"/>
    <lineage>
        <taxon>Bacteria</taxon>
        <taxon>Pseudomonadati</taxon>
        <taxon>Pseudomonadota</taxon>
        <taxon>Betaproteobacteria</taxon>
        <taxon>Burkholderiales</taxon>
        <taxon>Alcaligenaceae</taxon>
        <taxon>Castellaniella</taxon>
    </lineage>
</organism>
<evidence type="ECO:0000313" key="3">
    <source>
        <dbReference type="Proteomes" id="UP001068379"/>
    </source>
</evidence>
<evidence type="ECO:0000313" key="2">
    <source>
        <dbReference type="EMBL" id="MCZ4328941.1"/>
    </source>
</evidence>
<protein>
    <submittedName>
        <fullName evidence="2">FmdE family protein</fullName>
    </submittedName>
</protein>
<reference evidence="2" key="1">
    <citation type="submission" date="2022-12" db="EMBL/GenBank/DDBJ databases">
        <title>Bacterial isolates from different developmental stages of Nematostella vectensis.</title>
        <authorList>
            <person name="Fraune S."/>
        </authorList>
    </citation>
    <scope>NUCLEOTIDE SEQUENCE</scope>
    <source>
        <strain evidence="2">G21619-S1</strain>
    </source>
</reference>
<keyword evidence="3" id="KW-1185">Reference proteome</keyword>
<proteinExistence type="predicted"/>